<feature type="domain" description="Response regulatory" evidence="2">
    <location>
        <begin position="3"/>
        <end position="117"/>
    </location>
</feature>
<dbReference type="InterPro" id="IPR011006">
    <property type="entry name" value="CheY-like_superfamily"/>
</dbReference>
<feature type="domain" description="OmpR/PhoB-type" evidence="3">
    <location>
        <begin position="123"/>
        <end position="223"/>
    </location>
</feature>
<dbReference type="CDD" id="cd00383">
    <property type="entry name" value="trans_reg_C"/>
    <property type="match status" value="1"/>
</dbReference>
<protein>
    <submittedName>
        <fullName evidence="4">Uncharacterized protein</fullName>
    </submittedName>
</protein>
<dbReference type="InterPro" id="IPR039420">
    <property type="entry name" value="WalR-like"/>
</dbReference>
<dbReference type="InterPro" id="IPR016032">
    <property type="entry name" value="Sig_transdc_resp-reg_C-effctor"/>
</dbReference>
<dbReference type="InterPro" id="IPR001867">
    <property type="entry name" value="OmpR/PhoB-type_DNA-bd"/>
</dbReference>
<dbReference type="GO" id="GO:0000976">
    <property type="term" value="F:transcription cis-regulatory region binding"/>
    <property type="evidence" value="ECO:0007669"/>
    <property type="project" value="TreeGrafter"/>
</dbReference>
<dbReference type="PANTHER" id="PTHR48111">
    <property type="entry name" value="REGULATOR OF RPOS"/>
    <property type="match status" value="1"/>
</dbReference>
<dbReference type="GO" id="GO:0005829">
    <property type="term" value="C:cytosol"/>
    <property type="evidence" value="ECO:0007669"/>
    <property type="project" value="TreeGrafter"/>
</dbReference>
<accession>A0A381RXN9</accession>
<dbReference type="SMART" id="SM00862">
    <property type="entry name" value="Trans_reg_C"/>
    <property type="match status" value="1"/>
</dbReference>
<dbReference type="AlphaFoldDB" id="A0A381RXN9"/>
<dbReference type="Pfam" id="PF00072">
    <property type="entry name" value="Response_reg"/>
    <property type="match status" value="1"/>
</dbReference>
<dbReference type="SUPFAM" id="SSF52172">
    <property type="entry name" value="CheY-like"/>
    <property type="match status" value="1"/>
</dbReference>
<organism evidence="4">
    <name type="scientific">marine metagenome</name>
    <dbReference type="NCBI Taxonomy" id="408172"/>
    <lineage>
        <taxon>unclassified sequences</taxon>
        <taxon>metagenomes</taxon>
        <taxon>ecological metagenomes</taxon>
    </lineage>
</organism>
<dbReference type="Gene3D" id="6.10.250.690">
    <property type="match status" value="1"/>
</dbReference>
<evidence type="ECO:0000259" key="3">
    <source>
        <dbReference type="PROSITE" id="PS51755"/>
    </source>
</evidence>
<dbReference type="SUPFAM" id="SSF46894">
    <property type="entry name" value="C-terminal effector domain of the bipartite response regulators"/>
    <property type="match status" value="1"/>
</dbReference>
<keyword evidence="1" id="KW-0238">DNA-binding</keyword>
<dbReference type="InterPro" id="IPR036388">
    <property type="entry name" value="WH-like_DNA-bd_sf"/>
</dbReference>
<sequence length="223" mass="25561">MQNILIIEDDKTIAESIAFVLEKDSFSWTWHDNGYDSLDYFNNNQVDLVLLDVGLPDISGFDVLRKIRSKSNVPVVIISARDDEADQVLGLEGLGANAYITKPFSPRVIVAHVRAQLRNFRNNTEPKSKSKFGINEAMQRVQFQNHELTLTPAEFKILSHLIKNPNRVHTREYLLKVIWDRPHGSDVKTINTHIKSIRKRLNEIDNSCEHIETIRGIGYSLIE</sequence>
<dbReference type="Pfam" id="PF00486">
    <property type="entry name" value="Trans_reg_C"/>
    <property type="match status" value="1"/>
</dbReference>
<dbReference type="PANTHER" id="PTHR48111:SF6">
    <property type="entry name" value="TRANSCRIPTIONAL REGULATORY PROTEIN CREB"/>
    <property type="match status" value="1"/>
</dbReference>
<dbReference type="GO" id="GO:0032993">
    <property type="term" value="C:protein-DNA complex"/>
    <property type="evidence" value="ECO:0007669"/>
    <property type="project" value="TreeGrafter"/>
</dbReference>
<dbReference type="Gene3D" id="3.40.50.2300">
    <property type="match status" value="1"/>
</dbReference>
<proteinExistence type="predicted"/>
<dbReference type="PROSITE" id="PS50110">
    <property type="entry name" value="RESPONSE_REGULATORY"/>
    <property type="match status" value="1"/>
</dbReference>
<dbReference type="InterPro" id="IPR001789">
    <property type="entry name" value="Sig_transdc_resp-reg_receiver"/>
</dbReference>
<reference evidence="4" key="1">
    <citation type="submission" date="2018-05" db="EMBL/GenBank/DDBJ databases">
        <authorList>
            <person name="Lanie J.A."/>
            <person name="Ng W.-L."/>
            <person name="Kazmierczak K.M."/>
            <person name="Andrzejewski T.M."/>
            <person name="Davidsen T.M."/>
            <person name="Wayne K.J."/>
            <person name="Tettelin H."/>
            <person name="Glass J.I."/>
            <person name="Rusch D."/>
            <person name="Podicherti R."/>
            <person name="Tsui H.-C.T."/>
            <person name="Winkler M.E."/>
        </authorList>
    </citation>
    <scope>NUCLEOTIDE SEQUENCE</scope>
</reference>
<dbReference type="GO" id="GO:0000156">
    <property type="term" value="F:phosphorelay response regulator activity"/>
    <property type="evidence" value="ECO:0007669"/>
    <property type="project" value="TreeGrafter"/>
</dbReference>
<dbReference type="EMBL" id="UINC01002429">
    <property type="protein sequence ID" value="SUZ96590.1"/>
    <property type="molecule type" value="Genomic_DNA"/>
</dbReference>
<dbReference type="SMART" id="SM00448">
    <property type="entry name" value="REC"/>
    <property type="match status" value="1"/>
</dbReference>
<evidence type="ECO:0000256" key="1">
    <source>
        <dbReference type="ARBA" id="ARBA00023125"/>
    </source>
</evidence>
<dbReference type="Gene3D" id="1.10.10.10">
    <property type="entry name" value="Winged helix-like DNA-binding domain superfamily/Winged helix DNA-binding domain"/>
    <property type="match status" value="1"/>
</dbReference>
<gene>
    <name evidence="4" type="ORF">METZ01_LOCUS49444</name>
</gene>
<dbReference type="CDD" id="cd17574">
    <property type="entry name" value="REC_OmpR"/>
    <property type="match status" value="1"/>
</dbReference>
<dbReference type="GO" id="GO:0006355">
    <property type="term" value="P:regulation of DNA-templated transcription"/>
    <property type="evidence" value="ECO:0007669"/>
    <property type="project" value="InterPro"/>
</dbReference>
<evidence type="ECO:0000313" key="4">
    <source>
        <dbReference type="EMBL" id="SUZ96590.1"/>
    </source>
</evidence>
<dbReference type="PROSITE" id="PS51755">
    <property type="entry name" value="OMPR_PHOB"/>
    <property type="match status" value="1"/>
</dbReference>
<name>A0A381RXN9_9ZZZZ</name>
<evidence type="ECO:0000259" key="2">
    <source>
        <dbReference type="PROSITE" id="PS50110"/>
    </source>
</evidence>